<proteinExistence type="predicted"/>
<protein>
    <submittedName>
        <fullName evidence="1">Uncharacterized protein</fullName>
    </submittedName>
</protein>
<gene>
    <name evidence="1" type="ORF">CLOBOL_05169</name>
</gene>
<sequence>MGFRGRFLYARKKGSCTCHCISPFVVREICKGGNES</sequence>
<accession>A8RYM4</accession>
<evidence type="ECO:0000313" key="1">
    <source>
        <dbReference type="EMBL" id="EDP14627.1"/>
    </source>
</evidence>
<organism evidence="1 2">
    <name type="scientific">Enterocloster bolteae (strain ATCC BAA-613 / DSM 15670 / CCUG 46953 / JCM 12243 / WAL 16351)</name>
    <name type="common">Clostridium bolteae</name>
    <dbReference type="NCBI Taxonomy" id="411902"/>
    <lineage>
        <taxon>Bacteria</taxon>
        <taxon>Bacillati</taxon>
        <taxon>Bacillota</taxon>
        <taxon>Clostridia</taxon>
        <taxon>Lachnospirales</taxon>
        <taxon>Lachnospiraceae</taxon>
        <taxon>Enterocloster</taxon>
    </lineage>
</organism>
<reference evidence="1 2" key="2">
    <citation type="submission" date="2007-09" db="EMBL/GenBank/DDBJ databases">
        <title>Draft genome sequence of Clostridium bolteae (ATCC BAA-613).</title>
        <authorList>
            <person name="Sudarsanam P."/>
            <person name="Ley R."/>
            <person name="Guruge J."/>
            <person name="Turnbaugh P.J."/>
            <person name="Mahowald M."/>
            <person name="Liep D."/>
            <person name="Gordon J."/>
        </authorList>
    </citation>
    <scope>NUCLEOTIDE SEQUENCE [LARGE SCALE GENOMIC DNA]</scope>
    <source>
        <strain evidence="2">ATCC BAA-613 / DSM 15670 / CCUG 46953 / JCM 12243 / WAL 16351</strain>
    </source>
</reference>
<dbReference type="AlphaFoldDB" id="A8RYM4"/>
<dbReference type="HOGENOM" id="CLU_3355407_0_0_9"/>
<evidence type="ECO:0000313" key="2">
    <source>
        <dbReference type="Proteomes" id="UP000005396"/>
    </source>
</evidence>
<dbReference type="Proteomes" id="UP000005396">
    <property type="component" value="Unassembled WGS sequence"/>
</dbReference>
<reference evidence="1 2" key="1">
    <citation type="submission" date="2007-08" db="EMBL/GenBank/DDBJ databases">
        <authorList>
            <person name="Fulton L."/>
            <person name="Clifton S."/>
            <person name="Fulton B."/>
            <person name="Xu J."/>
            <person name="Minx P."/>
            <person name="Pepin K.H."/>
            <person name="Johnson M."/>
            <person name="Thiruvilangam P."/>
            <person name="Bhonagiri V."/>
            <person name="Nash W.E."/>
            <person name="Mardis E.R."/>
            <person name="Wilson R.K."/>
        </authorList>
    </citation>
    <scope>NUCLEOTIDE SEQUENCE [LARGE SCALE GENOMIC DNA]</scope>
    <source>
        <strain evidence="2">ATCC BAA-613 / DSM 15670 / CCUG 46953 / JCM 12243 / WAL 16351</strain>
    </source>
</reference>
<dbReference type="PaxDb" id="411902-CLOBOL_05169"/>
<comment type="caution">
    <text evidence="1">The sequence shown here is derived from an EMBL/GenBank/DDBJ whole genome shotgun (WGS) entry which is preliminary data.</text>
</comment>
<dbReference type="EMBL" id="ABCC02000039">
    <property type="protein sequence ID" value="EDP14627.1"/>
    <property type="molecule type" value="Genomic_DNA"/>
</dbReference>
<name>A8RYM4_ENTBW</name>